<evidence type="ECO:0000313" key="4">
    <source>
        <dbReference type="Proteomes" id="UP000721236"/>
    </source>
</evidence>
<proteinExistence type="predicted"/>
<organism evidence="3 4">
    <name type="scientific">Cupriavidus respiraculi</name>
    <dbReference type="NCBI Taxonomy" id="195930"/>
    <lineage>
        <taxon>Bacteria</taxon>
        <taxon>Pseudomonadati</taxon>
        <taxon>Pseudomonadota</taxon>
        <taxon>Betaproteobacteria</taxon>
        <taxon>Burkholderiales</taxon>
        <taxon>Burkholderiaceae</taxon>
        <taxon>Cupriavidus</taxon>
    </lineage>
</organism>
<name>A0ABN7Z5Z6_9BURK</name>
<dbReference type="PANTHER" id="PTHR28008:SF1">
    <property type="entry name" value="DOMAIN PROTEIN, PUTATIVE (AFU_ORTHOLOGUE AFUA_3G10980)-RELATED"/>
    <property type="match status" value="1"/>
</dbReference>
<keyword evidence="1" id="KW-0472">Membrane</keyword>
<keyword evidence="4" id="KW-1185">Reference proteome</keyword>
<dbReference type="Proteomes" id="UP000721236">
    <property type="component" value="Unassembled WGS sequence"/>
</dbReference>
<reference evidence="3 4" key="1">
    <citation type="submission" date="2021-08" db="EMBL/GenBank/DDBJ databases">
        <authorList>
            <person name="Peeters C."/>
        </authorList>
    </citation>
    <scope>NUCLEOTIDE SEQUENCE [LARGE SCALE GENOMIC DNA]</scope>
    <source>
        <strain evidence="3 4">LMG 21510</strain>
    </source>
</reference>
<comment type="caution">
    <text evidence="3">The sequence shown here is derived from an EMBL/GenBank/DDBJ whole genome shotgun (WGS) entry which is preliminary data.</text>
</comment>
<feature type="transmembrane region" description="Helical" evidence="1">
    <location>
        <begin position="59"/>
        <end position="78"/>
    </location>
</feature>
<evidence type="ECO:0000259" key="2">
    <source>
        <dbReference type="Pfam" id="PF04892"/>
    </source>
</evidence>
<evidence type="ECO:0000256" key="1">
    <source>
        <dbReference type="SAM" id="Phobius"/>
    </source>
</evidence>
<sequence length="129" mass="14063">MPTQPAARPSLPWRWLFALCALSVLVLSLLPPATPLPSTGWDKSNHLLGFAVLGWLGLRAYPRHVAAVLVGVVAYGGLIEVLQSFTPDRFADWIDLVADALGVGMGYAVWRLETRLFGPRAARQRSLEG</sequence>
<keyword evidence="1" id="KW-0812">Transmembrane</keyword>
<dbReference type="NCBIfam" id="NF037970">
    <property type="entry name" value="vanZ_1"/>
    <property type="match status" value="1"/>
</dbReference>
<dbReference type="InterPro" id="IPR006976">
    <property type="entry name" value="VanZ-like"/>
</dbReference>
<dbReference type="PANTHER" id="PTHR28008">
    <property type="entry name" value="DOMAIN PROTEIN, PUTATIVE (AFU_ORTHOLOGUE AFUA_3G10980)-RELATED"/>
    <property type="match status" value="1"/>
</dbReference>
<keyword evidence="1" id="KW-1133">Transmembrane helix</keyword>
<dbReference type="EMBL" id="CAJZAH010000004">
    <property type="protein sequence ID" value="CAG9179722.1"/>
    <property type="molecule type" value="Genomic_DNA"/>
</dbReference>
<dbReference type="RefSeq" id="WP_224043491.1">
    <property type="nucleotide sequence ID" value="NZ_CAJZAH010000004.1"/>
</dbReference>
<dbReference type="Pfam" id="PF04892">
    <property type="entry name" value="VanZ"/>
    <property type="match status" value="1"/>
</dbReference>
<feature type="domain" description="VanZ-like" evidence="2">
    <location>
        <begin position="47"/>
        <end position="112"/>
    </location>
</feature>
<evidence type="ECO:0000313" key="3">
    <source>
        <dbReference type="EMBL" id="CAG9179722.1"/>
    </source>
</evidence>
<gene>
    <name evidence="3" type="ORF">LMG21510_03877</name>
</gene>
<protein>
    <recommendedName>
        <fullName evidence="2">VanZ-like domain-containing protein</fullName>
    </recommendedName>
</protein>
<accession>A0ABN7Z5Z6</accession>